<dbReference type="KEGG" id="ess:ATZ33_06310"/>
<dbReference type="Proteomes" id="UP000065511">
    <property type="component" value="Chromosome"/>
</dbReference>
<dbReference type="Proteomes" id="UP000183039">
    <property type="component" value="Unassembled WGS sequence"/>
</dbReference>
<accession>A0A0S3K9K4</accession>
<dbReference type="EMBL" id="JXLC01000011">
    <property type="protein sequence ID" value="OJG91783.1"/>
    <property type="molecule type" value="Genomic_DNA"/>
</dbReference>
<evidence type="ECO:0000313" key="3">
    <source>
        <dbReference type="Proteomes" id="UP000065511"/>
    </source>
</evidence>
<sequence>MIGYFSYEFIHTTQEVQADDSGGAKANKISDGPTELLDEAKTQVNVVEYKENSLVRPIQIEHGPQVTKEDLIKYNWVLLYIGMDEEDIQTTVEQVHIFTDKKRKIITFDKQSGKALNELNRATGEELPPGEDPQILGYTMTGNEFREEFKLRDEILSTTSKAYWDDNKIIFTPFDEYDHKEERQTIFQPVEFVEENEYSKNK</sequence>
<name>A0A0S3K9K4_9ENTE</name>
<gene>
    <name evidence="1" type="ORF">ATZ33_06310</name>
    <name evidence="2" type="ORF">RV15_GL000450</name>
</gene>
<evidence type="ECO:0000313" key="4">
    <source>
        <dbReference type="Proteomes" id="UP000183039"/>
    </source>
</evidence>
<dbReference type="AlphaFoldDB" id="A0A0S3K9K4"/>
<keyword evidence="3" id="KW-1185">Reference proteome</keyword>
<evidence type="ECO:0000313" key="2">
    <source>
        <dbReference type="EMBL" id="OJG91783.1"/>
    </source>
</evidence>
<reference evidence="2 4" key="1">
    <citation type="submission" date="2014-12" db="EMBL/GenBank/DDBJ databases">
        <title>Draft genome sequences of 29 type strains of Enterococci.</title>
        <authorList>
            <person name="Zhong Z."/>
            <person name="Sun Z."/>
            <person name="Liu W."/>
            <person name="Zhang W."/>
            <person name="Zhang H."/>
        </authorList>
    </citation>
    <scope>NUCLEOTIDE SEQUENCE [LARGE SCALE GENOMIC DNA]</scope>
    <source>
        <strain evidence="2 4">DSM 22801</strain>
    </source>
</reference>
<dbReference type="EMBL" id="CP013614">
    <property type="protein sequence ID" value="ALS00992.1"/>
    <property type="molecule type" value="Genomic_DNA"/>
</dbReference>
<proteinExistence type="predicted"/>
<organism evidence="2 4">
    <name type="scientific">Enterococcus silesiacus</name>
    <dbReference type="NCBI Taxonomy" id="332949"/>
    <lineage>
        <taxon>Bacteria</taxon>
        <taxon>Bacillati</taxon>
        <taxon>Bacillota</taxon>
        <taxon>Bacilli</taxon>
        <taxon>Lactobacillales</taxon>
        <taxon>Enterococcaceae</taxon>
        <taxon>Enterococcus</taxon>
    </lineage>
</organism>
<protein>
    <submittedName>
        <fullName evidence="2">Uncharacterized protein</fullName>
    </submittedName>
</protein>
<evidence type="ECO:0000313" key="1">
    <source>
        <dbReference type="EMBL" id="ALS00992.1"/>
    </source>
</evidence>
<reference evidence="1 3" key="2">
    <citation type="submission" date="2015-12" db="EMBL/GenBank/DDBJ databases">
        <authorList>
            <person name="Lauer A."/>
            <person name="Humrighouse B."/>
            <person name="Loparev V."/>
            <person name="Shewmaker P.L."/>
            <person name="Whitney A.M."/>
            <person name="McLaughlin R.W."/>
        </authorList>
    </citation>
    <scope>NUCLEOTIDE SEQUENCE [LARGE SCALE GENOMIC DNA]</scope>
    <source>
        <strain evidence="1 3">LMG 23085</strain>
    </source>
</reference>